<dbReference type="CDD" id="cd00555">
    <property type="entry name" value="Maf"/>
    <property type="match status" value="1"/>
</dbReference>
<dbReference type="AlphaFoldDB" id="A0A2W7NQR1"/>
<comment type="cofactor">
    <cofactor evidence="1 4">
        <name>a divalent metal cation</name>
        <dbReference type="ChEBI" id="CHEBI:60240"/>
    </cofactor>
</comment>
<comment type="similarity">
    <text evidence="4">Belongs to the Maf family.</text>
</comment>
<dbReference type="PANTHER" id="PTHR43213:SF5">
    <property type="entry name" value="BIFUNCTIONAL DTTP_UTP PYROPHOSPHATASE_METHYLTRANSFERASE PROTEIN-RELATED"/>
    <property type="match status" value="1"/>
</dbReference>
<comment type="catalytic activity">
    <reaction evidence="4">
        <text>a 2'-deoxyribonucleoside 5'-triphosphate + H2O = a 2'-deoxyribonucleoside 5'-phosphate + diphosphate + H(+)</text>
        <dbReference type="Rhea" id="RHEA:44644"/>
        <dbReference type="ChEBI" id="CHEBI:15377"/>
        <dbReference type="ChEBI" id="CHEBI:15378"/>
        <dbReference type="ChEBI" id="CHEBI:33019"/>
        <dbReference type="ChEBI" id="CHEBI:61560"/>
        <dbReference type="ChEBI" id="CHEBI:65317"/>
        <dbReference type="EC" id="3.6.1.9"/>
    </reaction>
</comment>
<keyword evidence="2 4" id="KW-0378">Hydrolase</keyword>
<dbReference type="OrthoDB" id="9813962at2"/>
<comment type="caution">
    <text evidence="4">Lacks conserved residue(s) required for the propagation of feature annotation.</text>
</comment>
<dbReference type="EMBL" id="QKZL01000002">
    <property type="protein sequence ID" value="PZX18974.1"/>
    <property type="molecule type" value="Genomic_DNA"/>
</dbReference>
<organism evidence="5 6">
    <name type="scientific">Palleronia aestuarii</name>
    <dbReference type="NCBI Taxonomy" id="568105"/>
    <lineage>
        <taxon>Bacteria</taxon>
        <taxon>Pseudomonadati</taxon>
        <taxon>Pseudomonadota</taxon>
        <taxon>Alphaproteobacteria</taxon>
        <taxon>Rhodobacterales</taxon>
        <taxon>Roseobacteraceae</taxon>
        <taxon>Palleronia</taxon>
    </lineage>
</organism>
<comment type="catalytic activity">
    <reaction evidence="4">
        <text>a ribonucleoside 5'-triphosphate + H2O = a ribonucleoside 5'-phosphate + diphosphate + H(+)</text>
        <dbReference type="Rhea" id="RHEA:23996"/>
        <dbReference type="ChEBI" id="CHEBI:15377"/>
        <dbReference type="ChEBI" id="CHEBI:15378"/>
        <dbReference type="ChEBI" id="CHEBI:33019"/>
        <dbReference type="ChEBI" id="CHEBI:58043"/>
        <dbReference type="ChEBI" id="CHEBI:61557"/>
        <dbReference type="EC" id="3.6.1.9"/>
    </reaction>
</comment>
<dbReference type="GO" id="GO:0047429">
    <property type="term" value="F:nucleoside triphosphate diphosphatase activity"/>
    <property type="evidence" value="ECO:0007669"/>
    <property type="project" value="UniProtKB-EC"/>
</dbReference>
<dbReference type="Proteomes" id="UP000248916">
    <property type="component" value="Unassembled WGS sequence"/>
</dbReference>
<gene>
    <name evidence="5" type="ORF">LX81_00668</name>
</gene>
<dbReference type="PANTHER" id="PTHR43213">
    <property type="entry name" value="BIFUNCTIONAL DTTP/UTP PYROPHOSPHATASE/METHYLTRANSFERASE PROTEIN-RELATED"/>
    <property type="match status" value="1"/>
</dbReference>
<evidence type="ECO:0000256" key="4">
    <source>
        <dbReference type="HAMAP-Rule" id="MF_00528"/>
    </source>
</evidence>
<proteinExistence type="inferred from homology"/>
<dbReference type="InterPro" id="IPR003697">
    <property type="entry name" value="Maf-like"/>
</dbReference>
<sequence length="197" mass="21683">MPLVLASTSSTRLALLRAAGLDVEAVAPRVDEESIKGALVAEGATPRDIADALAEAKSRKVAARYPDGIVLGCDQTLEHRGRLMSKFGDETDAREGLRMLAGQTHHLHSAIVAYEDTRPVWRHVGTARLEMRDLSGSFIDDYVSRNWTEIRDCVGGYRLEGEGIRLFRAVEGNYFDVLGLPMIPLLSWLTDRGYLAS</sequence>
<evidence type="ECO:0000256" key="2">
    <source>
        <dbReference type="ARBA" id="ARBA00022801"/>
    </source>
</evidence>
<evidence type="ECO:0000313" key="6">
    <source>
        <dbReference type="Proteomes" id="UP000248916"/>
    </source>
</evidence>
<evidence type="ECO:0000313" key="5">
    <source>
        <dbReference type="EMBL" id="PZX18974.1"/>
    </source>
</evidence>
<dbReference type="GO" id="GO:0009117">
    <property type="term" value="P:nucleotide metabolic process"/>
    <property type="evidence" value="ECO:0007669"/>
    <property type="project" value="UniProtKB-KW"/>
</dbReference>
<dbReference type="HAMAP" id="MF_00528">
    <property type="entry name" value="Maf"/>
    <property type="match status" value="1"/>
</dbReference>
<dbReference type="Gene3D" id="3.90.950.10">
    <property type="match status" value="1"/>
</dbReference>
<dbReference type="RefSeq" id="WP_111536025.1">
    <property type="nucleotide sequence ID" value="NZ_QKZL01000002.1"/>
</dbReference>
<dbReference type="EC" id="3.6.1.9" evidence="4"/>
<reference evidence="5 6" key="1">
    <citation type="submission" date="2018-06" db="EMBL/GenBank/DDBJ databases">
        <title>Genomic Encyclopedia of Archaeal and Bacterial Type Strains, Phase II (KMG-II): from individual species to whole genera.</title>
        <authorList>
            <person name="Goeker M."/>
        </authorList>
    </citation>
    <scope>NUCLEOTIDE SEQUENCE [LARGE SCALE GENOMIC DNA]</scope>
    <source>
        <strain evidence="5 6">DSM 22009</strain>
    </source>
</reference>
<comment type="function">
    <text evidence="4">Nucleoside triphosphate pyrophosphatase. May have a dual role in cell division arrest and in preventing the incorporation of modified nucleotides into cellular nucleic acids.</text>
</comment>
<dbReference type="GO" id="GO:0005737">
    <property type="term" value="C:cytoplasm"/>
    <property type="evidence" value="ECO:0007669"/>
    <property type="project" value="UniProtKB-SubCell"/>
</dbReference>
<dbReference type="Pfam" id="PF02545">
    <property type="entry name" value="Maf"/>
    <property type="match status" value="1"/>
</dbReference>
<feature type="active site" description="Proton acceptor" evidence="4">
    <location>
        <position position="74"/>
    </location>
</feature>
<keyword evidence="4" id="KW-0963">Cytoplasm</keyword>
<comment type="caution">
    <text evidence="5">The sequence shown here is derived from an EMBL/GenBank/DDBJ whole genome shotgun (WGS) entry which is preliminary data.</text>
</comment>
<keyword evidence="6" id="KW-1185">Reference proteome</keyword>
<protein>
    <recommendedName>
        <fullName evidence="4">Nucleoside triphosphate pyrophosphatase</fullName>
        <ecNumber evidence="4">3.6.1.9</ecNumber>
    </recommendedName>
    <alternativeName>
        <fullName evidence="4">Nucleotide pyrophosphatase</fullName>
        <shortName evidence="4">Nucleotide PPase</shortName>
    </alternativeName>
</protein>
<dbReference type="SUPFAM" id="SSF52972">
    <property type="entry name" value="ITPase-like"/>
    <property type="match status" value="1"/>
</dbReference>
<evidence type="ECO:0000256" key="1">
    <source>
        <dbReference type="ARBA" id="ARBA00001968"/>
    </source>
</evidence>
<evidence type="ECO:0000256" key="3">
    <source>
        <dbReference type="ARBA" id="ARBA00023080"/>
    </source>
</evidence>
<keyword evidence="3 4" id="KW-0546">Nucleotide metabolism</keyword>
<name>A0A2W7NQR1_9RHOB</name>
<dbReference type="InterPro" id="IPR029001">
    <property type="entry name" value="ITPase-like_fam"/>
</dbReference>
<accession>A0A2W7NQR1</accession>
<comment type="subcellular location">
    <subcellularLocation>
        <location evidence="4">Cytoplasm</location>
    </subcellularLocation>
</comment>
<dbReference type="PIRSF" id="PIRSF006305">
    <property type="entry name" value="Maf"/>
    <property type="match status" value="1"/>
</dbReference>